<protein>
    <submittedName>
        <fullName evidence="3">M108 protein</fullName>
    </submittedName>
</protein>
<evidence type="ECO:0000313" key="3">
    <source>
        <dbReference type="WBParaSite" id="L893_g29553.t1"/>
    </source>
</evidence>
<dbReference type="AlphaFoldDB" id="A0A1I7ZSP3"/>
<evidence type="ECO:0000256" key="1">
    <source>
        <dbReference type="SAM" id="MobiDB-lite"/>
    </source>
</evidence>
<proteinExistence type="predicted"/>
<feature type="compositionally biased region" description="Basic and acidic residues" evidence="1">
    <location>
        <begin position="55"/>
        <end position="65"/>
    </location>
</feature>
<evidence type="ECO:0000313" key="2">
    <source>
        <dbReference type="Proteomes" id="UP000095287"/>
    </source>
</evidence>
<accession>A0A1I7ZSP3</accession>
<feature type="region of interest" description="Disordered" evidence="1">
    <location>
        <begin position="32"/>
        <end position="131"/>
    </location>
</feature>
<keyword evidence="2" id="KW-1185">Reference proteome</keyword>
<name>A0A1I7ZSP3_9BILA</name>
<sequence>MLDMSTKRVYPRSIGRSLAGRLAVRCCTGQRLHPSSANCKVSSHTSTVSKRKKRVGDDASAERRSRSSTCQNFSDDDRGRRTIFGNDNPCAVRSHDYRSLRNARPHWRTTRPPGRPVASAQPLPFPAATSG</sequence>
<dbReference type="Proteomes" id="UP000095287">
    <property type="component" value="Unplaced"/>
</dbReference>
<dbReference type="WBParaSite" id="L893_g29553.t1">
    <property type="protein sequence ID" value="L893_g29553.t1"/>
    <property type="gene ID" value="L893_g29553"/>
</dbReference>
<feature type="compositionally biased region" description="Polar residues" evidence="1">
    <location>
        <begin position="33"/>
        <end position="48"/>
    </location>
</feature>
<organism evidence="2 3">
    <name type="scientific">Steinernema glaseri</name>
    <dbReference type="NCBI Taxonomy" id="37863"/>
    <lineage>
        <taxon>Eukaryota</taxon>
        <taxon>Metazoa</taxon>
        <taxon>Ecdysozoa</taxon>
        <taxon>Nematoda</taxon>
        <taxon>Chromadorea</taxon>
        <taxon>Rhabditida</taxon>
        <taxon>Tylenchina</taxon>
        <taxon>Panagrolaimomorpha</taxon>
        <taxon>Strongyloidoidea</taxon>
        <taxon>Steinernematidae</taxon>
        <taxon>Steinernema</taxon>
    </lineage>
</organism>
<reference evidence="3" key="1">
    <citation type="submission" date="2016-11" db="UniProtKB">
        <authorList>
            <consortium name="WormBaseParasite"/>
        </authorList>
    </citation>
    <scope>IDENTIFICATION</scope>
</reference>